<accession>A0A8S4E180</accession>
<comment type="caution">
    <text evidence="1">The sequence shown here is derived from an EMBL/GenBank/DDBJ whole genome shotgun (WGS) entry which is preliminary data.</text>
</comment>
<sequence>MPFKRVWDDSCPKIYEQWEKNGAKHTIQDLRPEDDEIATEMFLEHFLPDEVMCNTNGIHKDALGLEDARLFWRTTMAERMSVACYRELNGKKEIVGVNACPVKCIDDVEKDIFKSDCFKQVINGMVYGDKKASPFRTLGVDKYLSGAGLMVRRDARGRG</sequence>
<evidence type="ECO:0000313" key="1">
    <source>
        <dbReference type="EMBL" id="CAG9108366.1"/>
    </source>
</evidence>
<dbReference type="AlphaFoldDB" id="A0A8S4E180"/>
<keyword evidence="2" id="KW-1185">Reference proteome</keyword>
<protein>
    <submittedName>
        <fullName evidence="1">(diamondback moth) hypothetical protein</fullName>
    </submittedName>
</protein>
<name>A0A8S4E180_PLUXY</name>
<evidence type="ECO:0000313" key="2">
    <source>
        <dbReference type="Proteomes" id="UP000653454"/>
    </source>
</evidence>
<dbReference type="Proteomes" id="UP000653454">
    <property type="component" value="Unassembled WGS sequence"/>
</dbReference>
<dbReference type="Gene3D" id="3.40.630.30">
    <property type="match status" value="1"/>
</dbReference>
<proteinExistence type="predicted"/>
<dbReference type="EMBL" id="CAJHNJ030000010">
    <property type="protein sequence ID" value="CAG9108366.1"/>
    <property type="molecule type" value="Genomic_DNA"/>
</dbReference>
<gene>
    <name evidence="1" type="ORF">PLXY2_LOCUS3837</name>
</gene>
<organism evidence="1 2">
    <name type="scientific">Plutella xylostella</name>
    <name type="common">Diamondback moth</name>
    <name type="synonym">Plutella maculipennis</name>
    <dbReference type="NCBI Taxonomy" id="51655"/>
    <lineage>
        <taxon>Eukaryota</taxon>
        <taxon>Metazoa</taxon>
        <taxon>Ecdysozoa</taxon>
        <taxon>Arthropoda</taxon>
        <taxon>Hexapoda</taxon>
        <taxon>Insecta</taxon>
        <taxon>Pterygota</taxon>
        <taxon>Neoptera</taxon>
        <taxon>Endopterygota</taxon>
        <taxon>Lepidoptera</taxon>
        <taxon>Glossata</taxon>
        <taxon>Ditrysia</taxon>
        <taxon>Yponomeutoidea</taxon>
        <taxon>Plutellidae</taxon>
        <taxon>Plutella</taxon>
    </lineage>
</organism>
<reference evidence="1" key="1">
    <citation type="submission" date="2020-11" db="EMBL/GenBank/DDBJ databases">
        <authorList>
            <person name="Whiteford S."/>
        </authorList>
    </citation>
    <scope>NUCLEOTIDE SEQUENCE</scope>
</reference>